<dbReference type="PANTHER" id="PTHR32322">
    <property type="entry name" value="INNER MEMBRANE TRANSPORTER"/>
    <property type="match status" value="1"/>
</dbReference>
<evidence type="ECO:0000256" key="1">
    <source>
        <dbReference type="ARBA" id="ARBA00004141"/>
    </source>
</evidence>
<dbReference type="InterPro" id="IPR050638">
    <property type="entry name" value="AA-Vitamin_Transporters"/>
</dbReference>
<reference evidence="8 9" key="1">
    <citation type="submission" date="2016-02" db="EMBL/GenBank/DDBJ databases">
        <authorList>
            <person name="Wen L."/>
            <person name="He K."/>
            <person name="Yang H."/>
        </authorList>
    </citation>
    <scope>NUCLEOTIDE SEQUENCE [LARGE SCALE GENOMIC DNA]</scope>
    <source>
        <strain evidence="8 9">KLE1704</strain>
    </source>
</reference>
<evidence type="ECO:0000256" key="2">
    <source>
        <dbReference type="ARBA" id="ARBA00007362"/>
    </source>
</evidence>
<feature type="domain" description="EamA" evidence="7">
    <location>
        <begin position="174"/>
        <end position="315"/>
    </location>
</feature>
<evidence type="ECO:0000259" key="7">
    <source>
        <dbReference type="Pfam" id="PF00892"/>
    </source>
</evidence>
<evidence type="ECO:0000313" key="9">
    <source>
        <dbReference type="Proteomes" id="UP000070319"/>
    </source>
</evidence>
<feature type="transmembrane region" description="Helical" evidence="6">
    <location>
        <begin position="175"/>
        <end position="193"/>
    </location>
</feature>
<sequence length="323" mass="35943">MPSDNFLKTSHKYISMERPEQSHIAGIIIAYFLIYIVWGSTYFFIGVALKDLPPFLLGALRFTAAGLILLGICHFRGEKIFKRSLIKHSAISGIVLLFIDMAVVMLAQRYLTSSLVAIIASSTALWILLLDVPMWKCNFRNPLIMIGGVIGFSGVIMLYMEQLNIARLHPQSERGVLLLIFGCISWALGTLYAKYRSSREEKVNAFAGSAWQMLFASGMFWICSIVSGDIREIDLKEISVTSWLSLAYLIVFGSLLAYSAYVWLLKVRPATEVGTHAYVNPFIAVLLGVVLGHEHVTLTQISGLVIILLGVMLISRKYKKGPS</sequence>
<feature type="domain" description="EamA" evidence="7">
    <location>
        <begin position="28"/>
        <end position="159"/>
    </location>
</feature>
<evidence type="ECO:0000256" key="4">
    <source>
        <dbReference type="ARBA" id="ARBA00022989"/>
    </source>
</evidence>
<dbReference type="InterPro" id="IPR037185">
    <property type="entry name" value="EmrE-like"/>
</dbReference>
<organism evidence="8">
    <name type="scientific">Bacteroides intestinalis</name>
    <dbReference type="NCBI Taxonomy" id="329854"/>
    <lineage>
        <taxon>Bacteria</taxon>
        <taxon>Pseudomonadati</taxon>
        <taxon>Bacteroidota</taxon>
        <taxon>Bacteroidia</taxon>
        <taxon>Bacteroidales</taxon>
        <taxon>Bacteroidaceae</taxon>
        <taxon>Bacteroides</taxon>
    </lineage>
</organism>
<proteinExistence type="inferred from homology"/>
<gene>
    <name evidence="8" type="ORF">HMPREF2531_01056</name>
</gene>
<feature type="transmembrane region" description="Helical" evidence="6">
    <location>
        <begin position="205"/>
        <end position="228"/>
    </location>
</feature>
<feature type="transmembrane region" description="Helical" evidence="6">
    <location>
        <begin position="110"/>
        <end position="130"/>
    </location>
</feature>
<name>A0A139LRA6_9BACE</name>
<comment type="caution">
    <text evidence="8">The sequence shown here is derived from an EMBL/GenBank/DDBJ whole genome shotgun (WGS) entry which is preliminary data.</text>
</comment>
<feature type="transmembrane region" description="Helical" evidence="6">
    <location>
        <begin position="276"/>
        <end position="292"/>
    </location>
</feature>
<comment type="similarity">
    <text evidence="2">Belongs to the EamA transporter family.</text>
</comment>
<keyword evidence="3 6" id="KW-0812">Transmembrane</keyword>
<dbReference type="GO" id="GO:0016020">
    <property type="term" value="C:membrane"/>
    <property type="evidence" value="ECO:0007669"/>
    <property type="project" value="UniProtKB-SubCell"/>
</dbReference>
<comment type="subcellular location">
    <subcellularLocation>
        <location evidence="1">Membrane</location>
        <topology evidence="1">Multi-pass membrane protein</topology>
    </subcellularLocation>
</comment>
<feature type="transmembrane region" description="Helical" evidence="6">
    <location>
        <begin position="24"/>
        <end position="49"/>
    </location>
</feature>
<dbReference type="Proteomes" id="UP000070319">
    <property type="component" value="Unassembled WGS sequence"/>
</dbReference>
<feature type="transmembrane region" description="Helical" evidence="6">
    <location>
        <begin position="142"/>
        <end position="160"/>
    </location>
</feature>
<dbReference type="InterPro" id="IPR000620">
    <property type="entry name" value="EamA_dom"/>
</dbReference>
<dbReference type="EMBL" id="LTDF01000048">
    <property type="protein sequence ID" value="KXT53958.1"/>
    <property type="molecule type" value="Genomic_DNA"/>
</dbReference>
<evidence type="ECO:0000256" key="6">
    <source>
        <dbReference type="SAM" id="Phobius"/>
    </source>
</evidence>
<evidence type="ECO:0000313" key="8">
    <source>
        <dbReference type="EMBL" id="KXT53958.1"/>
    </source>
</evidence>
<protein>
    <submittedName>
        <fullName evidence="8">Putative membrane protein</fullName>
    </submittedName>
</protein>
<dbReference type="PATRIC" id="fig|329854.7.peg.1068"/>
<keyword evidence="5 6" id="KW-0472">Membrane</keyword>
<accession>A0A139LRA6</accession>
<keyword evidence="4 6" id="KW-1133">Transmembrane helix</keyword>
<feature type="transmembrane region" description="Helical" evidence="6">
    <location>
        <begin position="298"/>
        <end position="315"/>
    </location>
</feature>
<dbReference type="SUPFAM" id="SSF103481">
    <property type="entry name" value="Multidrug resistance efflux transporter EmrE"/>
    <property type="match status" value="2"/>
</dbReference>
<dbReference type="Pfam" id="PF00892">
    <property type="entry name" value="EamA"/>
    <property type="match status" value="2"/>
</dbReference>
<dbReference type="PANTHER" id="PTHR32322:SF2">
    <property type="entry name" value="EAMA DOMAIN-CONTAINING PROTEIN"/>
    <property type="match status" value="1"/>
</dbReference>
<dbReference type="AlphaFoldDB" id="A0A139LRA6"/>
<evidence type="ECO:0000256" key="5">
    <source>
        <dbReference type="ARBA" id="ARBA00023136"/>
    </source>
</evidence>
<feature type="transmembrane region" description="Helical" evidence="6">
    <location>
        <begin position="240"/>
        <end position="264"/>
    </location>
</feature>
<feature type="transmembrane region" description="Helical" evidence="6">
    <location>
        <begin position="85"/>
        <end position="104"/>
    </location>
</feature>
<evidence type="ECO:0000256" key="3">
    <source>
        <dbReference type="ARBA" id="ARBA00022692"/>
    </source>
</evidence>
<feature type="transmembrane region" description="Helical" evidence="6">
    <location>
        <begin position="55"/>
        <end position="73"/>
    </location>
</feature>